<sequence length="97" mass="10826">MAVYQYRSQNESLNEGTTDGKYRKVRPNTTVAPGLGDEIVRANRKDLHAFYNYGMITAEELSQVSPGATDVKVTNAARAYRAPSAYISNYMTNDQNQ</sequence>
<feature type="compositionally biased region" description="Polar residues" evidence="1">
    <location>
        <begin position="1"/>
        <end position="17"/>
    </location>
</feature>
<accession>A0A6J5N7F9</accession>
<evidence type="ECO:0000256" key="1">
    <source>
        <dbReference type="SAM" id="MobiDB-lite"/>
    </source>
</evidence>
<gene>
    <name evidence="2" type="ORF">UFOVP621_112</name>
</gene>
<reference evidence="2" key="1">
    <citation type="submission" date="2020-04" db="EMBL/GenBank/DDBJ databases">
        <authorList>
            <person name="Chiriac C."/>
            <person name="Salcher M."/>
            <person name="Ghai R."/>
            <person name="Kavagutti S V."/>
        </authorList>
    </citation>
    <scope>NUCLEOTIDE SEQUENCE</scope>
</reference>
<proteinExistence type="predicted"/>
<protein>
    <submittedName>
        <fullName evidence="2">Uncharacterized protein</fullName>
    </submittedName>
</protein>
<name>A0A6J5N7F9_9CAUD</name>
<feature type="region of interest" description="Disordered" evidence="1">
    <location>
        <begin position="1"/>
        <end position="29"/>
    </location>
</feature>
<dbReference type="EMBL" id="LR796586">
    <property type="protein sequence ID" value="CAB4153336.1"/>
    <property type="molecule type" value="Genomic_DNA"/>
</dbReference>
<evidence type="ECO:0000313" key="2">
    <source>
        <dbReference type="EMBL" id="CAB4153336.1"/>
    </source>
</evidence>
<organism evidence="2">
    <name type="scientific">uncultured Caudovirales phage</name>
    <dbReference type="NCBI Taxonomy" id="2100421"/>
    <lineage>
        <taxon>Viruses</taxon>
        <taxon>Duplodnaviria</taxon>
        <taxon>Heunggongvirae</taxon>
        <taxon>Uroviricota</taxon>
        <taxon>Caudoviricetes</taxon>
        <taxon>Peduoviridae</taxon>
        <taxon>Maltschvirus</taxon>
        <taxon>Maltschvirus maltsch</taxon>
    </lineage>
</organism>